<evidence type="ECO:0000313" key="1">
    <source>
        <dbReference type="EMBL" id="GAK61637.1"/>
    </source>
</evidence>
<dbReference type="AlphaFoldDB" id="A0A081CAN2"/>
<dbReference type="Proteomes" id="UP000030661">
    <property type="component" value="Unassembled WGS sequence"/>
</dbReference>
<proteinExistence type="predicted"/>
<gene>
    <name evidence="1" type="ORF">U27_01538</name>
</gene>
<dbReference type="HOGENOM" id="CLU_929580_0_0_0"/>
<dbReference type="EMBL" id="DF820481">
    <property type="protein sequence ID" value="GAK61637.1"/>
    <property type="molecule type" value="Genomic_DNA"/>
</dbReference>
<name>A0A081CAN2_VECG1</name>
<reference evidence="1" key="1">
    <citation type="journal article" date="2015" name="PeerJ">
        <title>First genomic representation of candidate bacterial phylum KSB3 points to enhanced environmental sensing as a trigger of wastewater bulking.</title>
        <authorList>
            <person name="Sekiguchi Y."/>
            <person name="Ohashi A."/>
            <person name="Parks D.H."/>
            <person name="Yamauchi T."/>
            <person name="Tyson G.W."/>
            <person name="Hugenholtz P."/>
        </authorList>
    </citation>
    <scope>NUCLEOTIDE SEQUENCE [LARGE SCALE GENOMIC DNA]</scope>
</reference>
<protein>
    <submittedName>
        <fullName evidence="1">Uncharacterized protein</fullName>
    </submittedName>
</protein>
<keyword evidence="2" id="KW-1185">Reference proteome</keyword>
<accession>A0A081CAN2</accession>
<organism evidence="1">
    <name type="scientific">Vecturithrix granuli</name>
    <dbReference type="NCBI Taxonomy" id="1499967"/>
    <lineage>
        <taxon>Bacteria</taxon>
        <taxon>Candidatus Moduliflexota</taxon>
        <taxon>Candidatus Vecturitrichia</taxon>
        <taxon>Candidatus Vecturitrichales</taxon>
        <taxon>Candidatus Vecturitrichaceae</taxon>
        <taxon>Candidatus Vecturithrix</taxon>
    </lineage>
</organism>
<sequence>MLHALGCTYHVSNPSRDYSAFLQYLKSTIAFFQKVSNPSRDYSAFLPFLKECFSHQGGWFQTLPGIIPRFYFTITSWLMKPKGCFKPFQGLFRVSTSGKSRHHLHGDRVSNPSRDYSAFLHRLERRCQKIPAMFQTLPGIIPRFYKPLWELNYPASQLFQTLPGIIPRFYKGFSYSSIIKEGLFQTLPGIIPRFYSSPSTINCRVWFQVSNPSRDYSAFLPKDSTPRYSPFGGFKPFQGLFRVSTQLTTLGAKSPQQCFKPFQGLFRVSTINSLQLQEDQLCKFQTLPGIIPRFYEVSC</sequence>
<evidence type="ECO:0000313" key="2">
    <source>
        <dbReference type="Proteomes" id="UP000030661"/>
    </source>
</evidence>